<dbReference type="Proteomes" id="UP000265520">
    <property type="component" value="Unassembled WGS sequence"/>
</dbReference>
<evidence type="ECO:0000313" key="2">
    <source>
        <dbReference type="Proteomes" id="UP000265520"/>
    </source>
</evidence>
<proteinExistence type="predicted"/>
<feature type="non-terminal residue" evidence="1">
    <location>
        <position position="85"/>
    </location>
</feature>
<sequence>MHPRGPSQHKLSFTISYTPACARFPCVFVKSCIYIALISPTIDALLLCQDVALVPSHYSIPDQHSSLSRGFLMTISTEIKDAFSH</sequence>
<comment type="caution">
    <text evidence="1">The sequence shown here is derived from an EMBL/GenBank/DDBJ whole genome shotgun (WGS) entry which is preliminary data.</text>
</comment>
<accession>A0A392R119</accession>
<reference evidence="1 2" key="1">
    <citation type="journal article" date="2018" name="Front. Plant Sci.">
        <title>Red Clover (Trifolium pratense) and Zigzag Clover (T. medium) - A Picture of Genomic Similarities and Differences.</title>
        <authorList>
            <person name="Dluhosova J."/>
            <person name="Istvanek J."/>
            <person name="Nedelnik J."/>
            <person name="Repkova J."/>
        </authorList>
    </citation>
    <scope>NUCLEOTIDE SEQUENCE [LARGE SCALE GENOMIC DNA]</scope>
    <source>
        <strain evidence="2">cv. 10/8</strain>
        <tissue evidence="1">Leaf</tissue>
    </source>
</reference>
<name>A0A392R119_9FABA</name>
<organism evidence="1 2">
    <name type="scientific">Trifolium medium</name>
    <dbReference type="NCBI Taxonomy" id="97028"/>
    <lineage>
        <taxon>Eukaryota</taxon>
        <taxon>Viridiplantae</taxon>
        <taxon>Streptophyta</taxon>
        <taxon>Embryophyta</taxon>
        <taxon>Tracheophyta</taxon>
        <taxon>Spermatophyta</taxon>
        <taxon>Magnoliopsida</taxon>
        <taxon>eudicotyledons</taxon>
        <taxon>Gunneridae</taxon>
        <taxon>Pentapetalae</taxon>
        <taxon>rosids</taxon>
        <taxon>fabids</taxon>
        <taxon>Fabales</taxon>
        <taxon>Fabaceae</taxon>
        <taxon>Papilionoideae</taxon>
        <taxon>50 kb inversion clade</taxon>
        <taxon>NPAAA clade</taxon>
        <taxon>Hologalegina</taxon>
        <taxon>IRL clade</taxon>
        <taxon>Trifolieae</taxon>
        <taxon>Trifolium</taxon>
    </lineage>
</organism>
<evidence type="ECO:0000313" key="1">
    <source>
        <dbReference type="EMBL" id="MCI29520.1"/>
    </source>
</evidence>
<protein>
    <submittedName>
        <fullName evidence="1">Uncharacterized protein</fullName>
    </submittedName>
</protein>
<dbReference type="AlphaFoldDB" id="A0A392R119"/>
<keyword evidence="2" id="KW-1185">Reference proteome</keyword>
<dbReference type="EMBL" id="LXQA010173163">
    <property type="protein sequence ID" value="MCI29520.1"/>
    <property type="molecule type" value="Genomic_DNA"/>
</dbReference>